<dbReference type="NCBIfam" id="NF003007">
    <property type="entry name" value="PRK03818.1"/>
    <property type="match status" value="1"/>
</dbReference>
<dbReference type="Proteomes" id="UP000293296">
    <property type="component" value="Chromosome"/>
</dbReference>
<feature type="transmembrane region" description="Helical" evidence="8">
    <location>
        <begin position="378"/>
        <end position="398"/>
    </location>
</feature>
<feature type="transmembrane region" description="Helical" evidence="8">
    <location>
        <begin position="100"/>
        <end position="122"/>
    </location>
</feature>
<feature type="transmembrane region" description="Helical" evidence="8">
    <location>
        <begin position="444"/>
        <end position="465"/>
    </location>
</feature>
<evidence type="ECO:0000313" key="10">
    <source>
        <dbReference type="EMBL" id="QAZ67394.1"/>
    </source>
</evidence>
<keyword evidence="3" id="KW-0813">Transport</keyword>
<dbReference type="KEGG" id="dcb:C3Y92_09225"/>
<feature type="domain" description="RCK C-terminal" evidence="9">
    <location>
        <begin position="286"/>
        <end position="368"/>
    </location>
</feature>
<dbReference type="AlphaFoldDB" id="A0A4P6HLF7"/>
<protein>
    <submittedName>
        <fullName evidence="10">Putative transporter</fullName>
    </submittedName>
</protein>
<dbReference type="EMBL" id="CP026538">
    <property type="protein sequence ID" value="QAZ67394.1"/>
    <property type="molecule type" value="Genomic_DNA"/>
</dbReference>
<dbReference type="NCBIfam" id="TIGR01625">
    <property type="entry name" value="YidE_YbjL_dupl"/>
    <property type="match status" value="2"/>
</dbReference>
<dbReference type="PANTHER" id="PTHR30445:SF3">
    <property type="entry name" value="TRANSPORT PROTEIN YIDE-RELATED"/>
    <property type="match status" value="1"/>
</dbReference>
<feature type="transmembrane region" description="Helical" evidence="8">
    <location>
        <begin position="70"/>
        <end position="88"/>
    </location>
</feature>
<keyword evidence="4" id="KW-1003">Cell membrane</keyword>
<comment type="similarity">
    <text evidence="2">Belongs to the AAE transporter (TC 2.A.81) family.</text>
</comment>
<feature type="transmembrane region" description="Helical" evidence="8">
    <location>
        <begin position="12"/>
        <end position="31"/>
    </location>
</feature>
<feature type="transmembrane region" description="Helical" evidence="8">
    <location>
        <begin position="410"/>
        <end position="432"/>
    </location>
</feature>
<keyword evidence="5 8" id="KW-0812">Transmembrane</keyword>
<keyword evidence="7 8" id="KW-0472">Membrane</keyword>
<evidence type="ECO:0000256" key="1">
    <source>
        <dbReference type="ARBA" id="ARBA00004651"/>
    </source>
</evidence>
<evidence type="ECO:0000259" key="9">
    <source>
        <dbReference type="PROSITE" id="PS51202"/>
    </source>
</evidence>
<gene>
    <name evidence="10" type="ORF">C3Y92_09225</name>
</gene>
<feature type="transmembrane region" description="Helical" evidence="8">
    <location>
        <begin position="471"/>
        <end position="492"/>
    </location>
</feature>
<evidence type="ECO:0000313" key="11">
    <source>
        <dbReference type="Proteomes" id="UP000293296"/>
    </source>
</evidence>
<name>A0A4P6HLF7_9BACT</name>
<organism evidence="10 11">
    <name type="scientific">Solidesulfovibrio carbinolicus</name>
    <dbReference type="NCBI Taxonomy" id="296842"/>
    <lineage>
        <taxon>Bacteria</taxon>
        <taxon>Pseudomonadati</taxon>
        <taxon>Thermodesulfobacteriota</taxon>
        <taxon>Desulfovibrionia</taxon>
        <taxon>Desulfovibrionales</taxon>
        <taxon>Desulfovibrionaceae</taxon>
        <taxon>Solidesulfovibrio</taxon>
    </lineage>
</organism>
<keyword evidence="6 8" id="KW-1133">Transmembrane helix</keyword>
<dbReference type="InterPro" id="IPR036721">
    <property type="entry name" value="RCK_C_sf"/>
</dbReference>
<feature type="domain" description="RCK C-terminal" evidence="9">
    <location>
        <begin position="198"/>
        <end position="283"/>
    </location>
</feature>
<dbReference type="SUPFAM" id="SSF116726">
    <property type="entry name" value="TrkA C-terminal domain-like"/>
    <property type="match status" value="2"/>
</dbReference>
<comment type="subcellular location">
    <subcellularLocation>
        <location evidence="1">Cell membrane</location>
        <topology evidence="1">Multi-pass membrane protein</topology>
    </subcellularLocation>
</comment>
<evidence type="ECO:0000256" key="8">
    <source>
        <dbReference type="SAM" id="Phobius"/>
    </source>
</evidence>
<evidence type="ECO:0000256" key="6">
    <source>
        <dbReference type="ARBA" id="ARBA00022989"/>
    </source>
</evidence>
<dbReference type="OrthoDB" id="9155749at2"/>
<dbReference type="GO" id="GO:0008324">
    <property type="term" value="F:monoatomic cation transmembrane transporter activity"/>
    <property type="evidence" value="ECO:0007669"/>
    <property type="project" value="InterPro"/>
</dbReference>
<dbReference type="PANTHER" id="PTHR30445">
    <property type="entry name" value="K(+)_H(+) ANTIPORTER SUBUNIT KHTT"/>
    <property type="match status" value="1"/>
</dbReference>
<feature type="transmembrane region" description="Helical" evidence="8">
    <location>
        <begin position="504"/>
        <end position="524"/>
    </location>
</feature>
<proteinExistence type="inferred from homology"/>
<sequence>MALWTQLLLAPSALQAVVVIGLVAATGLALGRLPVAGVRLGVGGVLFTGLAAGHYGLALDRHILEFVREFGLILFVYAIGMQVGPGFVDSLRRRGLRLNLVAGGIVVFGAALTAAFHFFGLFPLPVAVGVYSGAVTNTPSLAAASQAFAELAPAQAEALVGQAGLGYAVAYPFGIFGIILAMLAVRRIFRIDPAAETRQLETLLAENAPPLTSRTIEATLPAAFGRPLAELPAIAEGGAVVSRVMTGGVVRPVSADTVLAPGMLVHAVGRAESLDALCREIGHDSDQDLPALPGPVEVRAFRVTRAAAVGRTVEALGLGPDNDVAVTRITRAGTEFSPGPGVGLHFGDTVRCVGTAEALAFAEARLGNSARELATPHVMPIFIGILAGAVLGGIAVPLPGLPTCVRLGVAGGPLLASILLSRLHHFGGLVWYLPQSANLLLREIGICLFLSCVGLAAGSRFVAAVGSGQGLVWLAAGAAITFVPLLTAGVFGRMLLKCNYASSCGLLAGAMTDPPALAFASQMLGGDAPASVYATVYPLAMILRIVTGQLLVLTLFSG</sequence>
<feature type="transmembrane region" description="Helical" evidence="8">
    <location>
        <begin position="38"/>
        <end position="58"/>
    </location>
</feature>
<dbReference type="InterPro" id="IPR006512">
    <property type="entry name" value="YidE_YbjL"/>
</dbReference>
<dbReference type="Pfam" id="PF06826">
    <property type="entry name" value="Asp-Al_Ex"/>
    <property type="match status" value="2"/>
</dbReference>
<reference evidence="10 11" key="1">
    <citation type="submission" date="2018-02" db="EMBL/GenBank/DDBJ databases">
        <title>Genome sequence of Desulfovibrio carbinolicus DSM 3852.</title>
        <authorList>
            <person name="Wilbanks E."/>
            <person name="Skennerton C.T."/>
            <person name="Orphan V.J."/>
        </authorList>
    </citation>
    <scope>NUCLEOTIDE SEQUENCE [LARGE SCALE GENOMIC DNA]</scope>
    <source>
        <strain evidence="10 11">DSM 3852</strain>
    </source>
</reference>
<evidence type="ECO:0000256" key="2">
    <source>
        <dbReference type="ARBA" id="ARBA00009854"/>
    </source>
</evidence>
<evidence type="ECO:0000256" key="3">
    <source>
        <dbReference type="ARBA" id="ARBA00022448"/>
    </source>
</evidence>
<evidence type="ECO:0000256" key="7">
    <source>
        <dbReference type="ARBA" id="ARBA00023136"/>
    </source>
</evidence>
<feature type="transmembrane region" description="Helical" evidence="8">
    <location>
        <begin position="536"/>
        <end position="556"/>
    </location>
</feature>
<evidence type="ECO:0000256" key="5">
    <source>
        <dbReference type="ARBA" id="ARBA00022692"/>
    </source>
</evidence>
<accession>A0A4P6HLF7</accession>
<keyword evidence="11" id="KW-1185">Reference proteome</keyword>
<dbReference type="InterPro" id="IPR050144">
    <property type="entry name" value="AAE_transporter"/>
</dbReference>
<dbReference type="InterPro" id="IPR006037">
    <property type="entry name" value="RCK_C"/>
</dbReference>
<dbReference type="RefSeq" id="WP_129351935.1">
    <property type="nucleotide sequence ID" value="NZ_CP026538.1"/>
</dbReference>
<dbReference type="GO" id="GO:0006813">
    <property type="term" value="P:potassium ion transport"/>
    <property type="evidence" value="ECO:0007669"/>
    <property type="project" value="InterPro"/>
</dbReference>
<dbReference type="PROSITE" id="PS51202">
    <property type="entry name" value="RCK_C"/>
    <property type="match status" value="2"/>
</dbReference>
<feature type="transmembrane region" description="Helical" evidence="8">
    <location>
        <begin position="165"/>
        <end position="185"/>
    </location>
</feature>
<dbReference type="GO" id="GO:0005886">
    <property type="term" value="C:plasma membrane"/>
    <property type="evidence" value="ECO:0007669"/>
    <property type="project" value="UniProtKB-SubCell"/>
</dbReference>
<evidence type="ECO:0000256" key="4">
    <source>
        <dbReference type="ARBA" id="ARBA00022475"/>
    </source>
</evidence>